<dbReference type="InterPro" id="IPR032675">
    <property type="entry name" value="LRR_dom_sf"/>
</dbReference>
<accession>A0ABR7CVR2</accession>
<evidence type="ECO:0000313" key="2">
    <source>
        <dbReference type="Proteomes" id="UP000646484"/>
    </source>
</evidence>
<dbReference type="EMBL" id="JACOOH010000001">
    <property type="protein sequence ID" value="MBC5619760.1"/>
    <property type="molecule type" value="Genomic_DNA"/>
</dbReference>
<dbReference type="Gene3D" id="3.80.10.10">
    <property type="entry name" value="Ribonuclease Inhibitor"/>
    <property type="match status" value="1"/>
</dbReference>
<organism evidence="1 2">
    <name type="scientific">Butyricimonas hominis</name>
    <dbReference type="NCBI Taxonomy" id="2763032"/>
    <lineage>
        <taxon>Bacteria</taxon>
        <taxon>Pseudomonadati</taxon>
        <taxon>Bacteroidota</taxon>
        <taxon>Bacteroidia</taxon>
        <taxon>Bacteroidales</taxon>
        <taxon>Odoribacteraceae</taxon>
        <taxon>Butyricimonas</taxon>
    </lineage>
</organism>
<name>A0ABR7CVR2_9BACT</name>
<proteinExistence type="predicted"/>
<reference evidence="1 2" key="1">
    <citation type="submission" date="2020-08" db="EMBL/GenBank/DDBJ databases">
        <title>Genome public.</title>
        <authorList>
            <person name="Liu C."/>
            <person name="Sun Q."/>
        </authorList>
    </citation>
    <scope>NUCLEOTIDE SEQUENCE [LARGE SCALE GENOMIC DNA]</scope>
    <source>
        <strain evidence="1 2">NSJ-56</strain>
    </source>
</reference>
<keyword evidence="2" id="KW-1185">Reference proteome</keyword>
<protein>
    <submittedName>
        <fullName evidence="1">Uncharacterized protein</fullName>
    </submittedName>
</protein>
<gene>
    <name evidence="1" type="ORF">H8S64_01465</name>
</gene>
<sequence>MEQQEEKIEIVVNTRKTKEIRFYVYADECVVDWGDGSSERYATPKPGIEDSDYWRTPKRPYCEHSYRGVNRVVTVTVSAKQLSEFIIEHIPVTSVRLRDCVHLGHFFCIDCGLRQLYLGDSPRLYYLKCSCNNLRKLDLSGCPGLMGLECDCNYLTELNLSRCFKLHTLACRFNRLKKLRVVEGAEKIHTVKCCYNDLSAKELNRLFRDVTWFVDFGCIDYGLNPGASEANRFWLDEHCWHITNCYMEKKTERILQDAGKCRKEN</sequence>
<comment type="caution">
    <text evidence="1">The sequence shown here is derived from an EMBL/GenBank/DDBJ whole genome shotgun (WGS) entry which is preliminary data.</text>
</comment>
<dbReference type="Proteomes" id="UP000646484">
    <property type="component" value="Unassembled WGS sequence"/>
</dbReference>
<dbReference type="RefSeq" id="WP_186974663.1">
    <property type="nucleotide sequence ID" value="NZ_JACOOH010000001.1"/>
</dbReference>
<evidence type="ECO:0000313" key="1">
    <source>
        <dbReference type="EMBL" id="MBC5619760.1"/>
    </source>
</evidence>
<dbReference type="SUPFAM" id="SSF52058">
    <property type="entry name" value="L domain-like"/>
    <property type="match status" value="1"/>
</dbReference>